<reference evidence="1" key="2">
    <citation type="submission" date="2021-04" db="EMBL/GenBank/DDBJ databases">
        <authorList>
            <person name="Karlyshev A.V."/>
        </authorList>
    </citation>
    <scope>NUCLEOTIDE SEQUENCE</scope>
    <source>
        <strain evidence="1">LMG 29479</strain>
    </source>
</reference>
<dbReference type="Proteomes" id="UP000675747">
    <property type="component" value="Unassembled WGS sequence"/>
</dbReference>
<sequence>MSEPSDTVTIPREEYEELLEDQRFIEALRAAGVDNWDGYDYALEIFQEGQ</sequence>
<dbReference type="RefSeq" id="WP_211925421.1">
    <property type="nucleotide sequence ID" value="NZ_JAGQFT020000006.1"/>
</dbReference>
<gene>
    <name evidence="2" type="ORF">KB893_011135</name>
    <name evidence="1" type="ORF">KB893_02790</name>
</gene>
<evidence type="ECO:0000313" key="1">
    <source>
        <dbReference type="EMBL" id="MBR0561453.1"/>
    </source>
</evidence>
<proteinExistence type="predicted"/>
<protein>
    <submittedName>
        <fullName evidence="1">Uncharacterized protein</fullName>
    </submittedName>
</protein>
<keyword evidence="3" id="KW-1185">Reference proteome</keyword>
<accession>A0A8J7VTC5</accession>
<dbReference type="AlphaFoldDB" id="A0A8J7VTC5"/>
<comment type="caution">
    <text evidence="1">The sequence shown here is derived from an EMBL/GenBank/DDBJ whole genome shotgun (WGS) entry which is preliminary data.</text>
</comment>
<reference evidence="2 3" key="1">
    <citation type="journal article" date="2021" name="Microbiol. Resour. Announc.">
        <title>Draft Genome Sequence of Coralloluteibacterium stylophorae LMG 29479T.</title>
        <authorList>
            <person name="Karlyshev A.V."/>
            <person name="Kudryashova E.B."/>
            <person name="Ariskina E.V."/>
            <person name="Conroy A.P."/>
            <person name="Abidueva E.Y."/>
        </authorList>
    </citation>
    <scope>NUCLEOTIDE SEQUENCE [LARGE SCALE GENOMIC DNA]</scope>
    <source>
        <strain evidence="2 3">LMG 29479</strain>
    </source>
</reference>
<dbReference type="EMBL" id="JAGQFT020000006">
    <property type="protein sequence ID" value="MBS7457682.1"/>
    <property type="molecule type" value="Genomic_DNA"/>
</dbReference>
<dbReference type="Pfam" id="PF25708">
    <property type="entry name" value="Phage_T7_Gp5_9"/>
    <property type="match status" value="1"/>
</dbReference>
<evidence type="ECO:0000313" key="3">
    <source>
        <dbReference type="Proteomes" id="UP000675747"/>
    </source>
</evidence>
<name>A0A8J7VTC5_9GAMM</name>
<dbReference type="InterPro" id="IPR058007">
    <property type="entry name" value="Gp5.9"/>
</dbReference>
<organism evidence="1">
    <name type="scientific">Coralloluteibacterium stylophorae</name>
    <dbReference type="NCBI Taxonomy" id="1776034"/>
    <lineage>
        <taxon>Bacteria</taxon>
        <taxon>Pseudomonadati</taxon>
        <taxon>Pseudomonadota</taxon>
        <taxon>Gammaproteobacteria</taxon>
        <taxon>Lysobacterales</taxon>
        <taxon>Lysobacteraceae</taxon>
        <taxon>Coralloluteibacterium</taxon>
    </lineage>
</organism>
<dbReference type="EMBL" id="JAGQFT010000010">
    <property type="protein sequence ID" value="MBR0561453.1"/>
    <property type="molecule type" value="Genomic_DNA"/>
</dbReference>
<evidence type="ECO:0000313" key="2">
    <source>
        <dbReference type="EMBL" id="MBS7457682.1"/>
    </source>
</evidence>